<feature type="compositionally biased region" description="Low complexity" evidence="3">
    <location>
        <begin position="114"/>
        <end position="130"/>
    </location>
</feature>
<evidence type="ECO:0000313" key="6">
    <source>
        <dbReference type="Proteomes" id="UP001165685"/>
    </source>
</evidence>
<dbReference type="Proteomes" id="UP001165685">
    <property type="component" value="Unassembled WGS sequence"/>
</dbReference>
<feature type="domain" description="Putative zinc-finger" evidence="4">
    <location>
        <begin position="8"/>
        <end position="37"/>
    </location>
</feature>
<dbReference type="Pfam" id="PF13490">
    <property type="entry name" value="zf-HC2"/>
    <property type="match status" value="1"/>
</dbReference>
<evidence type="ECO:0000256" key="3">
    <source>
        <dbReference type="SAM" id="MobiDB-lite"/>
    </source>
</evidence>
<feature type="compositionally biased region" description="Gly residues" evidence="3">
    <location>
        <begin position="101"/>
        <end position="113"/>
    </location>
</feature>
<keyword evidence="2" id="KW-0804">Transcription</keyword>
<dbReference type="InterPro" id="IPR027383">
    <property type="entry name" value="Znf_put"/>
</dbReference>
<organism evidence="5 6">
    <name type="scientific">Nocardiopsis suaedae</name>
    <dbReference type="NCBI Taxonomy" id="3018444"/>
    <lineage>
        <taxon>Bacteria</taxon>
        <taxon>Bacillati</taxon>
        <taxon>Actinomycetota</taxon>
        <taxon>Actinomycetes</taxon>
        <taxon>Streptosporangiales</taxon>
        <taxon>Nocardiopsidaceae</taxon>
        <taxon>Nocardiopsis</taxon>
    </lineage>
</organism>
<feature type="region of interest" description="Disordered" evidence="3">
    <location>
        <begin position="217"/>
        <end position="325"/>
    </location>
</feature>
<name>A0ABT4TUN5_9ACTN</name>
<keyword evidence="1" id="KW-0805">Transcription regulation</keyword>
<evidence type="ECO:0000256" key="2">
    <source>
        <dbReference type="ARBA" id="ARBA00023163"/>
    </source>
</evidence>
<comment type="caution">
    <text evidence="5">The sequence shown here is derived from an EMBL/GenBank/DDBJ whole genome shotgun (WGS) entry which is preliminary data.</text>
</comment>
<dbReference type="InterPro" id="IPR041916">
    <property type="entry name" value="Anti_sigma_zinc_sf"/>
</dbReference>
<feature type="compositionally biased region" description="Basic residues" evidence="3">
    <location>
        <begin position="160"/>
        <end position="172"/>
    </location>
</feature>
<gene>
    <name evidence="5" type="ORF">O4U47_28175</name>
</gene>
<feature type="compositionally biased region" description="Gly residues" evidence="3">
    <location>
        <begin position="248"/>
        <end position="284"/>
    </location>
</feature>
<feature type="region of interest" description="Disordered" evidence="3">
    <location>
        <begin position="142"/>
        <end position="174"/>
    </location>
</feature>
<accession>A0ABT4TUN5</accession>
<sequence length="325" mass="32507">MSTEHLGERLSALVDGELGAAERDRALIHLASCDACRFEADLLRRLKRRLHGLDGPEPAADLLGRLSALGSAAGEPPQGPPPGAGGGPRPFGGSAPLGSGPALGDGPGLGERPGFGAADAGGPAARRRSQASALRAAAAFLPFRSSSEDRRELEAAERRPRPRPVRQRRRTPRYAMAGASLVAVALGGAFVAGGEEAPGPVVRPPLPDYALEHALTAGEAALPSGQDERRAGGGDRGAVPALHDPKGGAEGAEGSGGADGSGSAEGSGGAEGSGSADGSGGAEGTGRDDRGDRGRGGQDRDGQDRDGRSGDGDGGDIRTDTPRAW</sequence>
<dbReference type="Gene3D" id="1.10.10.1320">
    <property type="entry name" value="Anti-sigma factor, zinc-finger domain"/>
    <property type="match status" value="1"/>
</dbReference>
<evidence type="ECO:0000256" key="1">
    <source>
        <dbReference type="ARBA" id="ARBA00023015"/>
    </source>
</evidence>
<feature type="compositionally biased region" description="Basic and acidic residues" evidence="3">
    <location>
        <begin position="146"/>
        <end position="159"/>
    </location>
</feature>
<reference evidence="5" key="1">
    <citation type="submission" date="2023-01" db="EMBL/GenBank/DDBJ databases">
        <title>Draft genome sequence of Nocardiopsis sp. LSu2-4 isolated from halophytes.</title>
        <authorList>
            <person name="Duangmal K."/>
            <person name="Chantavorakit T."/>
        </authorList>
    </citation>
    <scope>NUCLEOTIDE SEQUENCE</scope>
    <source>
        <strain evidence="5">LSu2-4</strain>
    </source>
</reference>
<feature type="region of interest" description="Disordered" evidence="3">
    <location>
        <begin position="70"/>
        <end position="130"/>
    </location>
</feature>
<dbReference type="RefSeq" id="WP_270681012.1">
    <property type="nucleotide sequence ID" value="NZ_JAQFWP010000083.1"/>
</dbReference>
<feature type="compositionally biased region" description="Basic and acidic residues" evidence="3">
    <location>
        <begin position="285"/>
        <end position="325"/>
    </location>
</feature>
<evidence type="ECO:0000313" key="5">
    <source>
        <dbReference type="EMBL" id="MDA2808418.1"/>
    </source>
</evidence>
<keyword evidence="6" id="KW-1185">Reference proteome</keyword>
<dbReference type="EMBL" id="JAQFWP010000083">
    <property type="protein sequence ID" value="MDA2808418.1"/>
    <property type="molecule type" value="Genomic_DNA"/>
</dbReference>
<proteinExistence type="predicted"/>
<protein>
    <submittedName>
        <fullName evidence="5">Zf-HC2 domain-containing protein</fullName>
    </submittedName>
</protein>
<evidence type="ECO:0000259" key="4">
    <source>
        <dbReference type="Pfam" id="PF13490"/>
    </source>
</evidence>